<evidence type="ECO:0000313" key="1">
    <source>
        <dbReference type="EMBL" id="GAH58943.1"/>
    </source>
</evidence>
<dbReference type="AlphaFoldDB" id="X1IN21"/>
<comment type="caution">
    <text evidence="1">The sequence shown here is derived from an EMBL/GenBank/DDBJ whole genome shotgun (WGS) entry which is preliminary data.</text>
</comment>
<accession>X1IN21</accession>
<feature type="non-terminal residue" evidence="1">
    <location>
        <position position="287"/>
    </location>
</feature>
<dbReference type="EMBL" id="BARU01019963">
    <property type="protein sequence ID" value="GAH58943.1"/>
    <property type="molecule type" value="Genomic_DNA"/>
</dbReference>
<proteinExistence type="predicted"/>
<gene>
    <name evidence="1" type="ORF">S03H2_32839</name>
</gene>
<protein>
    <submittedName>
        <fullName evidence="1">Uncharacterized protein</fullName>
    </submittedName>
</protein>
<reference evidence="1" key="1">
    <citation type="journal article" date="2014" name="Front. Microbiol.">
        <title>High frequency of phylogenetically diverse reductive dehalogenase-homologous genes in deep subseafloor sedimentary metagenomes.</title>
        <authorList>
            <person name="Kawai M."/>
            <person name="Futagami T."/>
            <person name="Toyoda A."/>
            <person name="Takaki Y."/>
            <person name="Nishi S."/>
            <person name="Hori S."/>
            <person name="Arai W."/>
            <person name="Tsubouchi T."/>
            <person name="Morono Y."/>
            <person name="Uchiyama I."/>
            <person name="Ito T."/>
            <person name="Fujiyama A."/>
            <person name="Inagaki F."/>
            <person name="Takami H."/>
        </authorList>
    </citation>
    <scope>NUCLEOTIDE SEQUENCE</scope>
    <source>
        <strain evidence="1">Expedition CK06-06</strain>
    </source>
</reference>
<name>X1IN21_9ZZZZ</name>
<feature type="non-terminal residue" evidence="1">
    <location>
        <position position="1"/>
    </location>
</feature>
<sequence>FLCLKKNILNEINQYLFLKTTDKDVWFKNCARILFSSFSQKDLQIIASIEKKYNKIKLFNHTLNGSLNGLLENIIFLYEECKFEKMTLEKKTMNSILKGSKFNYQGKFSSYYQIVQFAEDDYENKRFNKMKNKLNDELDKIEKEIIKNKQFVSDTLGFIKKECLNVDYLLKQKYYPFVDSLIKSLENGESFEICIPFLNRLPAPSQKRITPLKLPTDTKWEHITMQFLDYDKVKIQAPNKFNKVVNFRKMGFENQKNGKPNKQWELFYNLSLYRGDLSWTITTYRKR</sequence>
<organism evidence="1">
    <name type="scientific">marine sediment metagenome</name>
    <dbReference type="NCBI Taxonomy" id="412755"/>
    <lineage>
        <taxon>unclassified sequences</taxon>
        <taxon>metagenomes</taxon>
        <taxon>ecological metagenomes</taxon>
    </lineage>
</organism>